<dbReference type="Pfam" id="PF00643">
    <property type="entry name" value="zf-B_box"/>
    <property type="match status" value="1"/>
</dbReference>
<dbReference type="EMBL" id="FNXT01000864">
    <property type="protein sequence ID" value="SZX68498.1"/>
    <property type="molecule type" value="Genomic_DNA"/>
</dbReference>
<evidence type="ECO:0000313" key="3">
    <source>
        <dbReference type="EMBL" id="SZX68498.1"/>
    </source>
</evidence>
<sequence>MTELIIKTQTLHKLHSDCNSMSACCAGPCAPNRPQLEDWLHNMLHTHFFTPCQLHKEHKKNEATYFCADCGVSSTPLCGHCIGQHAGHRVIQIRRYVYCDVVRACDMSPHLDISGVQTYTINQAKVMFLNQRPQSKISKPGAPDACHTCARTLREGCSYCSLACKLQALTHCGKLRMASAAVSGFAAAAAAGSSGAESDAGSDCWPAAVVAARAAHAQQHRGETTGSDAGTATATDGESSDSDQMRQASWGGRHAQHLQVGAAAAHLMRRHSDSDSEGRISSGGSYCSRRKQMSPRRSPLL</sequence>
<protein>
    <recommendedName>
        <fullName evidence="2">B box-type domain-containing protein</fullName>
    </recommendedName>
</protein>
<dbReference type="AlphaFoldDB" id="A0A383VSJ5"/>
<evidence type="ECO:0000313" key="4">
    <source>
        <dbReference type="Proteomes" id="UP000256970"/>
    </source>
</evidence>
<dbReference type="Proteomes" id="UP000256970">
    <property type="component" value="Unassembled WGS sequence"/>
</dbReference>
<evidence type="ECO:0000256" key="1">
    <source>
        <dbReference type="SAM" id="MobiDB-lite"/>
    </source>
</evidence>
<gene>
    <name evidence="3" type="ORF">BQ4739_LOCUS8844</name>
</gene>
<feature type="compositionally biased region" description="Low complexity" evidence="1">
    <location>
        <begin position="224"/>
        <end position="237"/>
    </location>
</feature>
<name>A0A383VSJ5_TETOB</name>
<dbReference type="InterPro" id="IPR000315">
    <property type="entry name" value="Znf_B-box"/>
</dbReference>
<dbReference type="PANTHER" id="PTHR31065">
    <property type="entry name" value="PLATZ TRANSCRIPTION FACTOR FAMILY PROTEIN"/>
    <property type="match status" value="1"/>
</dbReference>
<keyword evidence="4" id="KW-1185">Reference proteome</keyword>
<proteinExistence type="predicted"/>
<dbReference type="PANTHER" id="PTHR31065:SF1">
    <property type="entry name" value="OS09G0116050 PROTEIN"/>
    <property type="match status" value="1"/>
</dbReference>
<dbReference type="GO" id="GO:0008270">
    <property type="term" value="F:zinc ion binding"/>
    <property type="evidence" value="ECO:0007669"/>
    <property type="project" value="InterPro"/>
</dbReference>
<dbReference type="InterPro" id="IPR006734">
    <property type="entry name" value="PLATZ"/>
</dbReference>
<accession>A0A383VSJ5</accession>
<evidence type="ECO:0000259" key="2">
    <source>
        <dbReference type="Pfam" id="PF00643"/>
    </source>
</evidence>
<feature type="domain" description="B box-type" evidence="2">
    <location>
        <begin position="57"/>
        <end position="93"/>
    </location>
</feature>
<reference evidence="3 4" key="1">
    <citation type="submission" date="2016-10" db="EMBL/GenBank/DDBJ databases">
        <authorList>
            <person name="Cai Z."/>
        </authorList>
    </citation>
    <scope>NUCLEOTIDE SEQUENCE [LARGE SCALE GENOMIC DNA]</scope>
</reference>
<dbReference type="Pfam" id="PF04640">
    <property type="entry name" value="PLATZ"/>
    <property type="match status" value="1"/>
</dbReference>
<organism evidence="3 4">
    <name type="scientific">Tetradesmus obliquus</name>
    <name type="common">Green alga</name>
    <name type="synonym">Acutodesmus obliquus</name>
    <dbReference type="NCBI Taxonomy" id="3088"/>
    <lineage>
        <taxon>Eukaryota</taxon>
        <taxon>Viridiplantae</taxon>
        <taxon>Chlorophyta</taxon>
        <taxon>core chlorophytes</taxon>
        <taxon>Chlorophyceae</taxon>
        <taxon>CS clade</taxon>
        <taxon>Sphaeropleales</taxon>
        <taxon>Scenedesmaceae</taxon>
        <taxon>Tetradesmus</taxon>
    </lineage>
</organism>
<feature type="region of interest" description="Disordered" evidence="1">
    <location>
        <begin position="215"/>
        <end position="301"/>
    </location>
</feature>